<evidence type="ECO:0000313" key="3">
    <source>
        <dbReference type="Proteomes" id="UP000615234"/>
    </source>
</evidence>
<dbReference type="Proteomes" id="UP000615234">
    <property type="component" value="Unassembled WGS sequence"/>
</dbReference>
<proteinExistence type="predicted"/>
<gene>
    <name evidence="2" type="ORF">H8S09_04525</name>
</gene>
<comment type="caution">
    <text evidence="2">The sequence shown here is derived from an EMBL/GenBank/DDBJ whole genome shotgun (WGS) entry which is preliminary data.</text>
</comment>
<feature type="region of interest" description="Disordered" evidence="1">
    <location>
        <begin position="99"/>
        <end position="125"/>
    </location>
</feature>
<accession>A0A8I0ANW5</accession>
<sequence>MSFHSLLNSIIDSQSVTKNSLINETGIDRSSFYQILSGKRIPTKDQITSIIRQLDISAADEMALYDAFYLERLGETNYHYLKFTEKCLRVIGSPYIDTNASNNQTPSRSQELQNKLPDNPIDTDQSKAATGTILYHSTDEIICGLTKFLIHASKKENNHLQVSLPFDLSSRIKLFSNIHSLITSGKFQNATISQILHFQTKNSDDITEKLDGFATLLESILTKEPNITYNIYYYSNEQKVSKNSGVLFPFYIITDDASLLLNADANKGCLLTDPSLIGFMRKEFDSVFDHAKPFLSSFSQKELPQFQAKSIPAEEVIFIQKHPGACLMVTDDLVEKYVPEEFKETLKQHFHFMQQMNASEGITLDGIREFARNHVISESGFYVEANTADIINALEQLKSRLDRNLFVLDTEKIPVSDNWAFLLYPDQYALLVPNKELDFIICVSDPDIIQALTYTFHSVDFNDFILDKKYVKHELQKLISENQNRVADSTL</sequence>
<dbReference type="EMBL" id="JACOOX010000002">
    <property type="protein sequence ID" value="MBC5662163.1"/>
    <property type="molecule type" value="Genomic_DNA"/>
</dbReference>
<keyword evidence="3" id="KW-1185">Reference proteome</keyword>
<evidence type="ECO:0000256" key="1">
    <source>
        <dbReference type="SAM" id="MobiDB-lite"/>
    </source>
</evidence>
<organism evidence="2 3">
    <name type="scientific">Coprococcus hominis</name>
    <name type="common">ex Liu et al. 2022</name>
    <dbReference type="NCBI Taxonomy" id="2763039"/>
    <lineage>
        <taxon>Bacteria</taxon>
        <taxon>Bacillati</taxon>
        <taxon>Bacillota</taxon>
        <taxon>Clostridia</taxon>
        <taxon>Lachnospirales</taxon>
        <taxon>Lachnospiraceae</taxon>
        <taxon>Coprococcus</taxon>
    </lineage>
</organism>
<name>A0A8I0ANW5_9FIRM</name>
<reference evidence="2 3" key="1">
    <citation type="submission" date="2020-08" db="EMBL/GenBank/DDBJ databases">
        <title>Genome public.</title>
        <authorList>
            <person name="Liu C."/>
            <person name="Sun Q."/>
        </authorList>
    </citation>
    <scope>NUCLEOTIDE SEQUENCE [LARGE SCALE GENOMIC DNA]</scope>
    <source>
        <strain evidence="2 3">NSJ-10</strain>
    </source>
</reference>
<dbReference type="RefSeq" id="WP_186847437.1">
    <property type="nucleotide sequence ID" value="NZ_JACOOX010000002.1"/>
</dbReference>
<evidence type="ECO:0000313" key="2">
    <source>
        <dbReference type="EMBL" id="MBC5662163.1"/>
    </source>
</evidence>
<protein>
    <submittedName>
        <fullName evidence="2">Uncharacterized protein</fullName>
    </submittedName>
</protein>
<dbReference type="AlphaFoldDB" id="A0A8I0ANW5"/>
<feature type="compositionally biased region" description="Polar residues" evidence="1">
    <location>
        <begin position="99"/>
        <end position="113"/>
    </location>
</feature>